<evidence type="ECO:0000313" key="2">
    <source>
        <dbReference type="EMBL" id="ENH59650.1"/>
    </source>
</evidence>
<sequence length="38" mass="4466">MAKRKIKPPKKRILKKKGFKKGSSKKGVQNKEFKKETH</sequence>
<dbReference type="PATRIC" id="fig|992035.3.peg.774"/>
<feature type="region of interest" description="Disordered" evidence="1">
    <location>
        <begin position="1"/>
        <end position="38"/>
    </location>
</feature>
<feature type="compositionally biased region" description="Basic residues" evidence="1">
    <location>
        <begin position="1"/>
        <end position="24"/>
    </location>
</feature>
<reference evidence="2 3" key="1">
    <citation type="submission" date="2013-02" db="EMBL/GenBank/DDBJ databases">
        <title>Comparative Sequence Analysis of H. pylori Isolates.</title>
        <authorList>
            <person name="Blanchard T.G."/>
            <person name="Czinn S.J."/>
            <person name="McCracken C.M."/>
            <person name="Abolude K.A."/>
            <person name="Shefchek K.S."/>
            <person name="Maroo A.M."/>
            <person name="Santana-Cruz I.S."/>
            <person name="Tallon L.J."/>
            <person name="Ficke F.W.F."/>
        </authorList>
    </citation>
    <scope>NUCLEOTIDE SEQUENCE [LARGE SCALE GENOMIC DNA]</scope>
    <source>
        <strain evidence="2 3">Hp A-11</strain>
    </source>
</reference>
<feature type="compositionally biased region" description="Basic and acidic residues" evidence="1">
    <location>
        <begin position="29"/>
        <end position="38"/>
    </location>
</feature>
<organism evidence="2 3">
    <name type="scientific">Helicobacter pylori Hp A-11</name>
    <dbReference type="NCBI Taxonomy" id="992035"/>
    <lineage>
        <taxon>Bacteria</taxon>
        <taxon>Pseudomonadati</taxon>
        <taxon>Campylobacterota</taxon>
        <taxon>Epsilonproteobacteria</taxon>
        <taxon>Campylobacterales</taxon>
        <taxon>Helicobacteraceae</taxon>
        <taxon>Helicobacter</taxon>
    </lineage>
</organism>
<evidence type="ECO:0000256" key="1">
    <source>
        <dbReference type="SAM" id="MobiDB-lite"/>
    </source>
</evidence>
<dbReference type="EMBL" id="AOTW01000001">
    <property type="protein sequence ID" value="ENH59650.1"/>
    <property type="molecule type" value="Genomic_DNA"/>
</dbReference>
<accession>N4TPS0</accession>
<comment type="caution">
    <text evidence="2">The sequence shown here is derived from an EMBL/GenBank/DDBJ whole genome shotgun (WGS) entry which is preliminary data.</text>
</comment>
<gene>
    <name evidence="2" type="ORF">HPHPA11_0793</name>
</gene>
<protein>
    <submittedName>
        <fullName evidence="2">Uncharacterized protein</fullName>
    </submittedName>
</protein>
<proteinExistence type="predicted"/>
<name>N4TPS0_HELPX</name>
<dbReference type="AlphaFoldDB" id="N4TPS0"/>
<dbReference type="Proteomes" id="UP000012243">
    <property type="component" value="Unassembled WGS sequence"/>
</dbReference>
<evidence type="ECO:0000313" key="3">
    <source>
        <dbReference type="Proteomes" id="UP000012243"/>
    </source>
</evidence>